<dbReference type="AlphaFoldDB" id="A0A8S9FKU2"/>
<comment type="caution">
    <text evidence="3">The sequence shown here is derived from an EMBL/GenBank/DDBJ whole genome shotgun (WGS) entry which is preliminary data.</text>
</comment>
<feature type="transmembrane region" description="Helical" evidence="2">
    <location>
        <begin position="26"/>
        <end position="47"/>
    </location>
</feature>
<evidence type="ECO:0000256" key="2">
    <source>
        <dbReference type="SAM" id="Phobius"/>
    </source>
</evidence>
<evidence type="ECO:0000256" key="1">
    <source>
        <dbReference type="SAM" id="MobiDB-lite"/>
    </source>
</evidence>
<accession>A0A8S9FKU2</accession>
<keyword evidence="2" id="KW-0812">Transmembrane</keyword>
<protein>
    <submittedName>
        <fullName evidence="3">Uncharacterized protein</fullName>
    </submittedName>
</protein>
<dbReference type="EMBL" id="QGKY02002305">
    <property type="protein sequence ID" value="KAF2533619.1"/>
    <property type="molecule type" value="Genomic_DNA"/>
</dbReference>
<feature type="region of interest" description="Disordered" evidence="1">
    <location>
        <begin position="151"/>
        <end position="179"/>
    </location>
</feature>
<name>A0A8S9FKU2_BRACR</name>
<keyword evidence="2" id="KW-0472">Membrane</keyword>
<evidence type="ECO:0000313" key="3">
    <source>
        <dbReference type="EMBL" id="KAF2533619.1"/>
    </source>
</evidence>
<keyword evidence="2" id="KW-1133">Transmembrane helix</keyword>
<gene>
    <name evidence="3" type="ORF">F2Q70_00029740</name>
</gene>
<proteinExistence type="predicted"/>
<reference evidence="3" key="1">
    <citation type="submission" date="2019-12" db="EMBL/GenBank/DDBJ databases">
        <title>Genome sequencing and annotation of Brassica cretica.</title>
        <authorList>
            <person name="Studholme D.J."/>
            <person name="Sarris P.F."/>
        </authorList>
    </citation>
    <scope>NUCLEOTIDE SEQUENCE</scope>
    <source>
        <strain evidence="3">PFS-102/07</strain>
        <tissue evidence="3">Leaf</tissue>
    </source>
</reference>
<organism evidence="3">
    <name type="scientific">Brassica cretica</name>
    <name type="common">Mustard</name>
    <dbReference type="NCBI Taxonomy" id="69181"/>
    <lineage>
        <taxon>Eukaryota</taxon>
        <taxon>Viridiplantae</taxon>
        <taxon>Streptophyta</taxon>
        <taxon>Embryophyta</taxon>
        <taxon>Tracheophyta</taxon>
        <taxon>Spermatophyta</taxon>
        <taxon>Magnoliopsida</taxon>
        <taxon>eudicotyledons</taxon>
        <taxon>Gunneridae</taxon>
        <taxon>Pentapetalae</taxon>
        <taxon>rosids</taxon>
        <taxon>malvids</taxon>
        <taxon>Brassicales</taxon>
        <taxon>Brassicaceae</taxon>
        <taxon>Brassiceae</taxon>
        <taxon>Brassica</taxon>
    </lineage>
</organism>
<sequence>MESPEKKTLSILTEEPKRARFSSSGMSFKGLFAAVSYMASAVLLVIFNKAALSSFSFPSANVITLLQNKKRWKTFVVEPPEIVAGATTHRVNVEPHKLCFRPFTVDTDHAAIGARTKPLEPTEVSHLRARELHAPPPEIVAAAFAAVLRRRSTGRPSPDHRQTVAGPPLRRCRNATEPL</sequence>